<dbReference type="PROSITE" id="PS51221">
    <property type="entry name" value="TTL"/>
    <property type="match status" value="1"/>
</dbReference>
<keyword evidence="3" id="KW-0378">Hydrolase</keyword>
<dbReference type="GO" id="GO:0006508">
    <property type="term" value="P:proteolysis"/>
    <property type="evidence" value="ECO:0007669"/>
    <property type="project" value="UniProtKB-KW"/>
</dbReference>
<feature type="region of interest" description="Disordered" evidence="5">
    <location>
        <begin position="480"/>
        <end position="544"/>
    </location>
</feature>
<evidence type="ECO:0000256" key="5">
    <source>
        <dbReference type="SAM" id="MobiDB-lite"/>
    </source>
</evidence>
<evidence type="ECO:0000256" key="4">
    <source>
        <dbReference type="ARBA" id="ARBA00022807"/>
    </source>
</evidence>
<feature type="region of interest" description="Disordered" evidence="5">
    <location>
        <begin position="249"/>
        <end position="289"/>
    </location>
</feature>
<keyword evidence="4" id="KW-0788">Thiol protease</keyword>
<reference evidence="8" key="1">
    <citation type="journal article" date="2017" name="bioRxiv">
        <title>Comparative analysis of the genomes of Stylophora pistillata and Acropora digitifera provides evidence for extensive differences between species of corals.</title>
        <authorList>
            <person name="Voolstra C.R."/>
            <person name="Li Y."/>
            <person name="Liew Y.J."/>
            <person name="Baumgarten S."/>
            <person name="Zoccola D."/>
            <person name="Flot J.-F."/>
            <person name="Tambutte S."/>
            <person name="Allemand D."/>
            <person name="Aranda M."/>
        </authorList>
    </citation>
    <scope>NUCLEOTIDE SEQUENCE [LARGE SCALE GENOMIC DNA]</scope>
</reference>
<gene>
    <name evidence="7" type="primary">Ttll10</name>
    <name evidence="7" type="ORF">AWC38_SpisGene7506</name>
</gene>
<dbReference type="STRING" id="50429.A0A2B4SD22"/>
<keyword evidence="2" id="KW-0645">Protease</keyword>
<dbReference type="InterPro" id="IPR038765">
    <property type="entry name" value="Papain-like_cys_pep_sf"/>
</dbReference>
<evidence type="ECO:0000256" key="2">
    <source>
        <dbReference type="ARBA" id="ARBA00022670"/>
    </source>
</evidence>
<dbReference type="Gene3D" id="3.30.470.20">
    <property type="entry name" value="ATP-grasp fold, B domain"/>
    <property type="match status" value="1"/>
</dbReference>
<dbReference type="PANTHER" id="PTHR47664">
    <property type="entry name" value="NLPC_P60 DOMAIN-CONTAINING PROTEIN"/>
    <property type="match status" value="1"/>
</dbReference>
<dbReference type="EMBL" id="LSMT01000095">
    <property type="protein sequence ID" value="PFX27781.1"/>
    <property type="molecule type" value="Genomic_DNA"/>
</dbReference>
<feature type="region of interest" description="Disordered" evidence="5">
    <location>
        <begin position="371"/>
        <end position="402"/>
    </location>
</feature>
<dbReference type="PROSITE" id="PS51935">
    <property type="entry name" value="NLPC_P60"/>
    <property type="match status" value="1"/>
</dbReference>
<evidence type="ECO:0000256" key="1">
    <source>
        <dbReference type="ARBA" id="ARBA00007074"/>
    </source>
</evidence>
<proteinExistence type="inferred from homology"/>
<name>A0A2B4SD22_STYPI</name>
<feature type="compositionally biased region" description="Polar residues" evidence="5">
    <location>
        <begin position="371"/>
        <end position="386"/>
    </location>
</feature>
<dbReference type="PANTHER" id="PTHR47664:SF1">
    <property type="entry name" value="CHROMOSOME UNDETERMINED SCAFFOLD_14, WHOLE GENOME SHOTGUN SEQUENCE"/>
    <property type="match status" value="1"/>
</dbReference>
<dbReference type="Gene3D" id="3.90.1720.10">
    <property type="entry name" value="endopeptidase domain like (from Nostoc punctiforme)"/>
    <property type="match status" value="1"/>
</dbReference>
<feature type="compositionally biased region" description="Low complexity" evidence="5">
    <location>
        <begin position="480"/>
        <end position="497"/>
    </location>
</feature>
<dbReference type="SUPFAM" id="SSF54001">
    <property type="entry name" value="Cysteine proteinases"/>
    <property type="match status" value="1"/>
</dbReference>
<evidence type="ECO:0000256" key="3">
    <source>
        <dbReference type="ARBA" id="ARBA00022801"/>
    </source>
</evidence>
<comment type="similarity">
    <text evidence="1">Belongs to the peptidase C40 family.</text>
</comment>
<organism evidence="7 8">
    <name type="scientific">Stylophora pistillata</name>
    <name type="common">Smooth cauliflower coral</name>
    <dbReference type="NCBI Taxonomy" id="50429"/>
    <lineage>
        <taxon>Eukaryota</taxon>
        <taxon>Metazoa</taxon>
        <taxon>Cnidaria</taxon>
        <taxon>Anthozoa</taxon>
        <taxon>Hexacorallia</taxon>
        <taxon>Scleractinia</taxon>
        <taxon>Astrocoeniina</taxon>
        <taxon>Pocilloporidae</taxon>
        <taxon>Stylophora</taxon>
    </lineage>
</organism>
<comment type="caution">
    <text evidence="7">The sequence shown here is derived from an EMBL/GenBank/DDBJ whole genome shotgun (WGS) entry which is preliminary data.</text>
</comment>
<accession>A0A2B4SD22</accession>
<dbReference type="Pfam" id="PF03133">
    <property type="entry name" value="TTL"/>
    <property type="match status" value="1"/>
</dbReference>
<feature type="domain" description="NlpC/P60" evidence="6">
    <location>
        <begin position="68"/>
        <end position="214"/>
    </location>
</feature>
<evidence type="ECO:0000313" key="8">
    <source>
        <dbReference type="Proteomes" id="UP000225706"/>
    </source>
</evidence>
<feature type="compositionally biased region" description="Basic and acidic residues" evidence="5">
    <location>
        <begin position="389"/>
        <end position="400"/>
    </location>
</feature>
<dbReference type="InterPro" id="IPR000064">
    <property type="entry name" value="NLP_P60_dom"/>
</dbReference>
<sequence length="917" mass="105373">MEESKRKNTTESEDILTLCGAAEEKAKSGESLQDAFKKFRKKRQNAIRLSKQVDKETTKWRADPVKMNKLRMKFVEQCKLYFGVPYAKKYQEPGTAEFNAPFFLDCCGLIRRVLRDLKEDFGFEVGPWNQAYMYDTLPLDAEKTDDLKPGDLVFVSGIYHNTKSKKQRHNMVHVEVWAGDGEKTIGARWQKGKVQYHDSYKFNAKSYHSMQYHFKSIDTWLMGICQSHCPEHSWKRSQYRPGKRSIFAEDQANEREDQNAEELSDEEMGSQVNDDKQRPPCSENEIQSSSDKKNLICQKAVSLHITSPDSNTCHETVSSDCPSTTTTAQLSQKNFNNLDECVSWLLTKISMDIESECYDRISDVEAIKLHSSPQHAEHSSSNNPNNDMIPKDHSARKTKMDSTVQSNTDQDCHCPQCCHAKVSCIHQRCGCHYGFPQDNDENDFENLDDCKENSSSLECFDFMHTGMNCDQFVINQCPNNSDSNHSGSKSRRSVSPSKATKNGKDSGSGPSGNRRGNGNEKNNNRDSPGRSGTRSVRGYMNDKQPPFFIGGGNGNWMIESTLVSLGWSRIEDKLDESFKLKWVECKSQINYGNFRDGEHLANHISNINLLTTKLGLLCSLEEYQRVQEKMAKNKLKFPMSEFVPETHKLMNATEKAKFVNEVYKDGEIWICKPTGMNQGKGIYLVNSKEQLIEKLNMNGGDNVSARRSLVRPPQGRVIQRYVMNPLLLNGCKFDIRTYMLIASTTPFIVFYHPGYVRLSCVPYTPYTPDAAGLHAHLTNQYVQKKHPLYSSMKEDTVWSFERLQSYIDEKYSKEKELPENWVYTTFTKRMHQIMTTCFHSVRQKLHKRAGTFDLLGFDFLIDDNFNMSYKTALPQSRFAARLRSLRNFRRMAEERKEREYERGLDRAAILKSYGNDQ</sequence>
<dbReference type="InterPro" id="IPR004344">
    <property type="entry name" value="TTL/TTLL_fam"/>
</dbReference>
<dbReference type="OrthoDB" id="202825at2759"/>
<protein>
    <submittedName>
        <fullName evidence="7">Protein polyglycylase TTLL10</fullName>
    </submittedName>
</protein>
<dbReference type="GO" id="GO:0008234">
    <property type="term" value="F:cysteine-type peptidase activity"/>
    <property type="evidence" value="ECO:0007669"/>
    <property type="project" value="UniProtKB-KW"/>
</dbReference>
<dbReference type="SUPFAM" id="SSF56059">
    <property type="entry name" value="Glutathione synthetase ATP-binding domain-like"/>
    <property type="match status" value="1"/>
</dbReference>
<evidence type="ECO:0000259" key="6">
    <source>
        <dbReference type="PROSITE" id="PS51935"/>
    </source>
</evidence>
<feature type="compositionally biased region" description="Low complexity" evidence="5">
    <location>
        <begin position="507"/>
        <end position="521"/>
    </location>
</feature>
<dbReference type="AlphaFoldDB" id="A0A2B4SD22"/>
<keyword evidence="8" id="KW-1185">Reference proteome</keyword>
<feature type="compositionally biased region" description="Acidic residues" evidence="5">
    <location>
        <begin position="259"/>
        <end position="268"/>
    </location>
</feature>
<evidence type="ECO:0000313" key="7">
    <source>
        <dbReference type="EMBL" id="PFX27781.1"/>
    </source>
</evidence>
<dbReference type="Proteomes" id="UP000225706">
    <property type="component" value="Unassembled WGS sequence"/>
</dbReference>